<reference evidence="2 3" key="1">
    <citation type="journal article" date="2018" name="Front. Plant Sci.">
        <title>Red Clover (Trifolium pratense) and Zigzag Clover (T. medium) - A Picture of Genomic Similarities and Differences.</title>
        <authorList>
            <person name="Dluhosova J."/>
            <person name="Istvanek J."/>
            <person name="Nedelnik J."/>
            <person name="Repkova J."/>
        </authorList>
    </citation>
    <scope>NUCLEOTIDE SEQUENCE [LARGE SCALE GENOMIC DNA]</scope>
    <source>
        <strain evidence="3">cv. 10/8</strain>
        <tissue evidence="2">Leaf</tissue>
    </source>
</reference>
<evidence type="ECO:0000313" key="2">
    <source>
        <dbReference type="EMBL" id="MCI52502.1"/>
    </source>
</evidence>
<name>A0A392SVM6_9FABA</name>
<keyword evidence="3" id="KW-1185">Reference proteome</keyword>
<evidence type="ECO:0000256" key="1">
    <source>
        <dbReference type="SAM" id="MobiDB-lite"/>
    </source>
</evidence>
<organism evidence="2 3">
    <name type="scientific">Trifolium medium</name>
    <dbReference type="NCBI Taxonomy" id="97028"/>
    <lineage>
        <taxon>Eukaryota</taxon>
        <taxon>Viridiplantae</taxon>
        <taxon>Streptophyta</taxon>
        <taxon>Embryophyta</taxon>
        <taxon>Tracheophyta</taxon>
        <taxon>Spermatophyta</taxon>
        <taxon>Magnoliopsida</taxon>
        <taxon>eudicotyledons</taxon>
        <taxon>Gunneridae</taxon>
        <taxon>Pentapetalae</taxon>
        <taxon>rosids</taxon>
        <taxon>fabids</taxon>
        <taxon>Fabales</taxon>
        <taxon>Fabaceae</taxon>
        <taxon>Papilionoideae</taxon>
        <taxon>50 kb inversion clade</taxon>
        <taxon>NPAAA clade</taxon>
        <taxon>Hologalegina</taxon>
        <taxon>IRL clade</taxon>
        <taxon>Trifolieae</taxon>
        <taxon>Trifolium</taxon>
    </lineage>
</organism>
<protein>
    <submittedName>
        <fullName evidence="2">Uncharacterized protein</fullName>
    </submittedName>
</protein>
<feature type="non-terminal residue" evidence="2">
    <location>
        <position position="97"/>
    </location>
</feature>
<proteinExistence type="predicted"/>
<sequence length="97" mass="10950">MNEELPVGLLDEDAKKSEAEKSENNTKDTQLEQSLIEEKEEVKSSEESDDWVKIELQKEDDELKVDAPTEVEESEIGIDAKLSSQETPDHSNEEACL</sequence>
<feature type="compositionally biased region" description="Acidic residues" evidence="1">
    <location>
        <begin position="58"/>
        <end position="76"/>
    </location>
</feature>
<dbReference type="AlphaFoldDB" id="A0A392SVM6"/>
<feature type="compositionally biased region" description="Basic and acidic residues" evidence="1">
    <location>
        <begin position="12"/>
        <end position="57"/>
    </location>
</feature>
<comment type="caution">
    <text evidence="2">The sequence shown here is derived from an EMBL/GenBank/DDBJ whole genome shotgun (WGS) entry which is preliminary data.</text>
</comment>
<feature type="compositionally biased region" description="Basic and acidic residues" evidence="1">
    <location>
        <begin position="87"/>
        <end position="97"/>
    </location>
</feature>
<accession>A0A392SVM6</accession>
<dbReference type="EMBL" id="LXQA010448201">
    <property type="protein sequence ID" value="MCI52502.1"/>
    <property type="molecule type" value="Genomic_DNA"/>
</dbReference>
<feature type="region of interest" description="Disordered" evidence="1">
    <location>
        <begin position="1"/>
        <end position="97"/>
    </location>
</feature>
<evidence type="ECO:0000313" key="3">
    <source>
        <dbReference type="Proteomes" id="UP000265520"/>
    </source>
</evidence>
<dbReference type="Proteomes" id="UP000265520">
    <property type="component" value="Unassembled WGS sequence"/>
</dbReference>